<dbReference type="Gene3D" id="1.10.287.130">
    <property type="match status" value="1"/>
</dbReference>
<keyword evidence="12" id="KW-1185">Reference proteome</keyword>
<comment type="catalytic activity">
    <reaction evidence="1">
        <text>ATP + protein L-histidine = ADP + protein N-phospho-L-histidine.</text>
        <dbReference type="EC" id="2.7.13.3"/>
    </reaction>
</comment>
<keyword evidence="9" id="KW-0812">Transmembrane</keyword>
<dbReference type="Proteomes" id="UP000241771">
    <property type="component" value="Unassembled WGS sequence"/>
</dbReference>
<evidence type="ECO:0000256" key="6">
    <source>
        <dbReference type="ARBA" id="ARBA00022777"/>
    </source>
</evidence>
<keyword evidence="5" id="KW-0547">Nucleotide-binding</keyword>
<evidence type="ECO:0000256" key="5">
    <source>
        <dbReference type="ARBA" id="ARBA00022741"/>
    </source>
</evidence>
<proteinExistence type="predicted"/>
<accession>A0A2T3NNR5</accession>
<keyword evidence="7" id="KW-0067">ATP-binding</keyword>
<dbReference type="SMART" id="SM00387">
    <property type="entry name" value="HATPase_c"/>
    <property type="match status" value="1"/>
</dbReference>
<gene>
    <name evidence="11" type="ORF">C9I98_19755</name>
</gene>
<feature type="transmembrane region" description="Helical" evidence="9">
    <location>
        <begin position="72"/>
        <end position="93"/>
    </location>
</feature>
<dbReference type="PROSITE" id="PS50109">
    <property type="entry name" value="HIS_KIN"/>
    <property type="match status" value="1"/>
</dbReference>
<reference evidence="11 12" key="1">
    <citation type="submission" date="2018-01" db="EMBL/GenBank/DDBJ databases">
        <title>Whole genome sequencing of Histamine producing bacteria.</title>
        <authorList>
            <person name="Butler K."/>
        </authorList>
    </citation>
    <scope>NUCLEOTIDE SEQUENCE [LARGE SCALE GENOMIC DNA]</scope>
    <source>
        <strain evidence="11 12">DSM 100436</strain>
    </source>
</reference>
<feature type="transmembrane region" description="Helical" evidence="9">
    <location>
        <begin position="199"/>
        <end position="220"/>
    </location>
</feature>
<dbReference type="CDD" id="cd00082">
    <property type="entry name" value="HisKA"/>
    <property type="match status" value="1"/>
</dbReference>
<dbReference type="RefSeq" id="WP_107272404.1">
    <property type="nucleotide sequence ID" value="NZ_PYMA01000015.1"/>
</dbReference>
<dbReference type="PANTHER" id="PTHR43065">
    <property type="entry name" value="SENSOR HISTIDINE KINASE"/>
    <property type="match status" value="1"/>
</dbReference>
<organism evidence="11 12">
    <name type="scientific">Photobacterium sanctipauli</name>
    <dbReference type="NCBI Taxonomy" id="1342794"/>
    <lineage>
        <taxon>Bacteria</taxon>
        <taxon>Pseudomonadati</taxon>
        <taxon>Pseudomonadota</taxon>
        <taxon>Gammaproteobacteria</taxon>
        <taxon>Vibrionales</taxon>
        <taxon>Vibrionaceae</taxon>
        <taxon>Photobacterium</taxon>
    </lineage>
</organism>
<evidence type="ECO:0000313" key="11">
    <source>
        <dbReference type="EMBL" id="PSW17286.1"/>
    </source>
</evidence>
<feature type="domain" description="Histidine kinase" evidence="10">
    <location>
        <begin position="253"/>
        <end position="458"/>
    </location>
</feature>
<dbReference type="InterPro" id="IPR036890">
    <property type="entry name" value="HATPase_C_sf"/>
</dbReference>
<dbReference type="InterPro" id="IPR003661">
    <property type="entry name" value="HisK_dim/P_dom"/>
</dbReference>
<dbReference type="InterPro" id="IPR003594">
    <property type="entry name" value="HATPase_dom"/>
</dbReference>
<keyword evidence="8" id="KW-0902">Two-component regulatory system</keyword>
<comment type="caution">
    <text evidence="11">The sequence shown here is derived from an EMBL/GenBank/DDBJ whole genome shotgun (WGS) entry which is preliminary data.</text>
</comment>
<dbReference type="PRINTS" id="PR00344">
    <property type="entry name" value="BCTRLSENSOR"/>
</dbReference>
<dbReference type="AlphaFoldDB" id="A0A2T3NNR5"/>
<keyword evidence="4" id="KW-0808">Transferase</keyword>
<dbReference type="SUPFAM" id="SSF55874">
    <property type="entry name" value="ATPase domain of HSP90 chaperone/DNA topoisomerase II/histidine kinase"/>
    <property type="match status" value="1"/>
</dbReference>
<evidence type="ECO:0000256" key="2">
    <source>
        <dbReference type="ARBA" id="ARBA00012438"/>
    </source>
</evidence>
<evidence type="ECO:0000256" key="8">
    <source>
        <dbReference type="ARBA" id="ARBA00023012"/>
    </source>
</evidence>
<keyword evidence="6 11" id="KW-0418">Kinase</keyword>
<dbReference type="Pfam" id="PF00512">
    <property type="entry name" value="HisKA"/>
    <property type="match status" value="1"/>
</dbReference>
<name>A0A2T3NNR5_9GAMM</name>
<dbReference type="EC" id="2.7.13.3" evidence="2"/>
<evidence type="ECO:0000256" key="1">
    <source>
        <dbReference type="ARBA" id="ARBA00000085"/>
    </source>
</evidence>
<evidence type="ECO:0000259" key="10">
    <source>
        <dbReference type="PROSITE" id="PS50109"/>
    </source>
</evidence>
<dbReference type="Gene3D" id="3.30.565.10">
    <property type="entry name" value="Histidine kinase-like ATPase, C-terminal domain"/>
    <property type="match status" value="1"/>
</dbReference>
<dbReference type="SUPFAM" id="SSF47384">
    <property type="entry name" value="Homodimeric domain of signal transducing histidine kinase"/>
    <property type="match status" value="1"/>
</dbReference>
<feature type="transmembrane region" description="Helical" evidence="9">
    <location>
        <begin position="174"/>
        <end position="193"/>
    </location>
</feature>
<evidence type="ECO:0000256" key="4">
    <source>
        <dbReference type="ARBA" id="ARBA00022679"/>
    </source>
</evidence>
<protein>
    <recommendedName>
        <fullName evidence="2">histidine kinase</fullName>
        <ecNumber evidence="2">2.7.13.3</ecNumber>
    </recommendedName>
</protein>
<dbReference type="InterPro" id="IPR005467">
    <property type="entry name" value="His_kinase_dom"/>
</dbReference>
<dbReference type="SMART" id="SM00388">
    <property type="entry name" value="HisKA"/>
    <property type="match status" value="1"/>
</dbReference>
<keyword evidence="9" id="KW-0472">Membrane</keyword>
<evidence type="ECO:0000313" key="12">
    <source>
        <dbReference type="Proteomes" id="UP000241771"/>
    </source>
</evidence>
<sequence length="459" mass="51233">MDILITFNIYLAYGLAFFAIFFAILFQDLSKSRISIAEALPILALFGLIHGLHEWSELYFEIYQEEYRLTTALATFKVIKLWLSYIALGAFAWKMLEITRWPLVQWVKCVAMLVLAAFVISLVVRYGDQEYRTYLDVTANHIRWIFGLGAGVLSGMAMYSYANELEVEGHGASLPFKLTGIALISYGISAGVLMVELGLWVLFVRTLCAIGILVSLWYALRIFDRERNNQIEAALQQSLQDAKLKELGELTSAVSHEIKTPLSSAMMSCDLLEHHLPDNEVHQRQLGRIRYGLERAAEISQEVLNYAHHRPIERVDVTLAQVINSSVSLNQYRLEGFDLELSIDESLVISGDAGLLEEVFTNLLSNAIDACAESKKISISGYQNKLDAIVTIADSGTGISDELIEKAMKPFFTTKPKGEGTGMGLAIAKQIVMQHNGDIALHNNEHGLTVAVRIPRKMP</sequence>
<feature type="transmembrane region" description="Helical" evidence="9">
    <location>
        <begin position="144"/>
        <end position="162"/>
    </location>
</feature>
<feature type="transmembrane region" description="Helical" evidence="9">
    <location>
        <begin position="6"/>
        <end position="26"/>
    </location>
</feature>
<dbReference type="GO" id="GO:0000155">
    <property type="term" value="F:phosphorelay sensor kinase activity"/>
    <property type="evidence" value="ECO:0007669"/>
    <property type="project" value="InterPro"/>
</dbReference>
<evidence type="ECO:0000256" key="9">
    <source>
        <dbReference type="SAM" id="Phobius"/>
    </source>
</evidence>
<dbReference type="InterPro" id="IPR004358">
    <property type="entry name" value="Sig_transdc_His_kin-like_C"/>
</dbReference>
<dbReference type="PANTHER" id="PTHR43065:SF10">
    <property type="entry name" value="PEROXIDE STRESS-ACTIVATED HISTIDINE KINASE MAK3"/>
    <property type="match status" value="1"/>
</dbReference>
<dbReference type="EMBL" id="PYMA01000015">
    <property type="protein sequence ID" value="PSW17286.1"/>
    <property type="molecule type" value="Genomic_DNA"/>
</dbReference>
<keyword evidence="3" id="KW-0597">Phosphoprotein</keyword>
<dbReference type="GO" id="GO:0005524">
    <property type="term" value="F:ATP binding"/>
    <property type="evidence" value="ECO:0007669"/>
    <property type="project" value="UniProtKB-KW"/>
</dbReference>
<evidence type="ECO:0000256" key="3">
    <source>
        <dbReference type="ARBA" id="ARBA00022553"/>
    </source>
</evidence>
<dbReference type="InterPro" id="IPR036097">
    <property type="entry name" value="HisK_dim/P_sf"/>
</dbReference>
<feature type="transmembrane region" description="Helical" evidence="9">
    <location>
        <begin position="105"/>
        <end position="124"/>
    </location>
</feature>
<dbReference type="Pfam" id="PF02518">
    <property type="entry name" value="HATPase_c"/>
    <property type="match status" value="1"/>
</dbReference>
<evidence type="ECO:0000256" key="7">
    <source>
        <dbReference type="ARBA" id="ARBA00022840"/>
    </source>
</evidence>
<keyword evidence="9" id="KW-1133">Transmembrane helix</keyword>